<evidence type="ECO:0000313" key="2">
    <source>
        <dbReference type="EMBL" id="KAK2889678.1"/>
    </source>
</evidence>
<proteinExistence type="predicted"/>
<protein>
    <submittedName>
        <fullName evidence="2">Uncharacterized protein</fullName>
    </submittedName>
</protein>
<sequence>MIGQQQPPSDTGHFLWMADVTRRGQGRGDIRSAVSQFTPDLCQPQTASGAQTEENRDRGAPPAHDQHKTHSALRGPTANREIQSLFTLNRYSGPDGVHEEKRRNRRMRDERGLSCVSQGRAASLLTAFFTSYGEEEAR</sequence>
<keyword evidence="3" id="KW-1185">Reference proteome</keyword>
<evidence type="ECO:0000256" key="1">
    <source>
        <dbReference type="SAM" id="MobiDB-lite"/>
    </source>
</evidence>
<reference evidence="2" key="1">
    <citation type="submission" date="2023-08" db="EMBL/GenBank/DDBJ databases">
        <title>Chromosome-level Genome Assembly of mud carp (Cirrhinus molitorella).</title>
        <authorList>
            <person name="Liu H."/>
        </authorList>
    </citation>
    <scope>NUCLEOTIDE SEQUENCE</scope>
    <source>
        <strain evidence="2">Prfri</strain>
        <tissue evidence="2">Muscle</tissue>
    </source>
</reference>
<dbReference type="Proteomes" id="UP001187343">
    <property type="component" value="Unassembled WGS sequence"/>
</dbReference>
<feature type="compositionally biased region" description="Polar residues" evidence="1">
    <location>
        <begin position="80"/>
        <end position="90"/>
    </location>
</feature>
<dbReference type="AlphaFoldDB" id="A0AA88TUW1"/>
<comment type="caution">
    <text evidence="2">The sequence shown here is derived from an EMBL/GenBank/DDBJ whole genome shotgun (WGS) entry which is preliminary data.</text>
</comment>
<dbReference type="EMBL" id="JAUYZG010000014">
    <property type="protein sequence ID" value="KAK2889678.1"/>
    <property type="molecule type" value="Genomic_DNA"/>
</dbReference>
<evidence type="ECO:0000313" key="3">
    <source>
        <dbReference type="Proteomes" id="UP001187343"/>
    </source>
</evidence>
<feature type="compositionally biased region" description="Basic and acidic residues" evidence="1">
    <location>
        <begin position="53"/>
        <end position="68"/>
    </location>
</feature>
<feature type="region of interest" description="Disordered" evidence="1">
    <location>
        <begin position="1"/>
        <end position="20"/>
    </location>
</feature>
<feature type="region of interest" description="Disordered" evidence="1">
    <location>
        <begin position="25"/>
        <end position="112"/>
    </location>
</feature>
<name>A0AA88TUW1_9TELE</name>
<feature type="compositionally biased region" description="Polar residues" evidence="1">
    <location>
        <begin position="33"/>
        <end position="52"/>
    </location>
</feature>
<organism evidence="2 3">
    <name type="scientific">Cirrhinus molitorella</name>
    <name type="common">mud carp</name>
    <dbReference type="NCBI Taxonomy" id="172907"/>
    <lineage>
        <taxon>Eukaryota</taxon>
        <taxon>Metazoa</taxon>
        <taxon>Chordata</taxon>
        <taxon>Craniata</taxon>
        <taxon>Vertebrata</taxon>
        <taxon>Euteleostomi</taxon>
        <taxon>Actinopterygii</taxon>
        <taxon>Neopterygii</taxon>
        <taxon>Teleostei</taxon>
        <taxon>Ostariophysi</taxon>
        <taxon>Cypriniformes</taxon>
        <taxon>Cyprinidae</taxon>
        <taxon>Labeoninae</taxon>
        <taxon>Labeonini</taxon>
        <taxon>Cirrhinus</taxon>
    </lineage>
</organism>
<feature type="compositionally biased region" description="Basic and acidic residues" evidence="1">
    <location>
        <begin position="96"/>
        <end position="112"/>
    </location>
</feature>
<gene>
    <name evidence="2" type="ORF">Q8A67_015053</name>
</gene>
<accession>A0AA88TUW1</accession>